<dbReference type="GO" id="GO:0003677">
    <property type="term" value="F:DNA binding"/>
    <property type="evidence" value="ECO:0007669"/>
    <property type="project" value="InterPro"/>
</dbReference>
<dbReference type="KEGG" id="pbj:VN24_16435"/>
<dbReference type="OrthoDB" id="2665132at2"/>
<sequence>MKLPLLDKNGAPHSVDIDDVLTIKPTTRGPEFHTATGIYTFPTTTNELISLFNKHGFQKVDRCSIINMDKAVLFDAKQRKVYFDGESAEGSVIYATVSEHNAGKLKHLIREDFGIQSYGSRSWINRLSHHPTGPN</sequence>
<dbReference type="PATRIC" id="fig|1126833.4.peg.3600"/>
<dbReference type="Gene3D" id="2.40.50.1020">
    <property type="entry name" value="LytTr DNA-binding domain"/>
    <property type="match status" value="1"/>
</dbReference>
<reference evidence="2 3" key="1">
    <citation type="journal article" date="2015" name="J. Biotechnol.">
        <title>Complete genome sequence of Paenibacillus beijingensis 7188(T) (=DSM 24997(T)), a novel rhizobacterium from jujube garden soil.</title>
        <authorList>
            <person name="Kwak Y."/>
            <person name="Shin J.H."/>
        </authorList>
    </citation>
    <scope>NUCLEOTIDE SEQUENCE [LARGE SCALE GENOMIC DNA]</scope>
    <source>
        <strain evidence="2 3">DSM 24997</strain>
    </source>
</reference>
<reference evidence="3" key="2">
    <citation type="submission" date="2015-03" db="EMBL/GenBank/DDBJ databases">
        <title>Genome sequence of Paenibacillus beijingensis strain DSM 24997T.</title>
        <authorList>
            <person name="Kwak Y."/>
            <person name="Shin J.-H."/>
        </authorList>
    </citation>
    <scope>NUCLEOTIDE SEQUENCE [LARGE SCALE GENOMIC DNA]</scope>
    <source>
        <strain evidence="3">DSM 24997</strain>
    </source>
</reference>
<dbReference type="HOGENOM" id="CLU_1883690_0_0_9"/>
<evidence type="ECO:0000313" key="2">
    <source>
        <dbReference type="EMBL" id="AJY75854.1"/>
    </source>
</evidence>
<keyword evidence="3" id="KW-1185">Reference proteome</keyword>
<organism evidence="2 3">
    <name type="scientific">Paenibacillus beijingensis</name>
    <dbReference type="NCBI Taxonomy" id="1126833"/>
    <lineage>
        <taxon>Bacteria</taxon>
        <taxon>Bacillati</taxon>
        <taxon>Bacillota</taxon>
        <taxon>Bacilli</taxon>
        <taxon>Bacillales</taxon>
        <taxon>Paenibacillaceae</taxon>
        <taxon>Paenibacillus</taxon>
    </lineage>
</organism>
<evidence type="ECO:0000259" key="1">
    <source>
        <dbReference type="SMART" id="SM00850"/>
    </source>
</evidence>
<dbReference type="Pfam" id="PF04397">
    <property type="entry name" value="LytTR"/>
    <property type="match status" value="1"/>
</dbReference>
<dbReference type="Proteomes" id="UP000032633">
    <property type="component" value="Chromosome"/>
</dbReference>
<dbReference type="InterPro" id="IPR007492">
    <property type="entry name" value="LytTR_DNA-bd_dom"/>
</dbReference>
<accession>A0A0D5NKH6</accession>
<gene>
    <name evidence="2" type="ORF">VN24_16435</name>
</gene>
<dbReference type="EMBL" id="CP011058">
    <property type="protein sequence ID" value="AJY75854.1"/>
    <property type="molecule type" value="Genomic_DNA"/>
</dbReference>
<name>A0A0D5NKH6_9BACL</name>
<dbReference type="STRING" id="1126833.VN24_16435"/>
<dbReference type="RefSeq" id="WP_045671282.1">
    <property type="nucleotide sequence ID" value="NZ_CP011058.1"/>
</dbReference>
<feature type="domain" description="HTH LytTR-type" evidence="1">
    <location>
        <begin position="10"/>
        <end position="110"/>
    </location>
</feature>
<evidence type="ECO:0000313" key="3">
    <source>
        <dbReference type="Proteomes" id="UP000032633"/>
    </source>
</evidence>
<protein>
    <recommendedName>
        <fullName evidence="1">HTH LytTR-type domain-containing protein</fullName>
    </recommendedName>
</protein>
<dbReference type="SMART" id="SM00850">
    <property type="entry name" value="LytTR"/>
    <property type="match status" value="1"/>
</dbReference>
<dbReference type="AlphaFoldDB" id="A0A0D5NKH6"/>
<proteinExistence type="predicted"/>